<dbReference type="InterPro" id="IPR006626">
    <property type="entry name" value="PbH1"/>
</dbReference>
<proteinExistence type="predicted"/>
<evidence type="ECO:0000313" key="1">
    <source>
        <dbReference type="EMBL" id="BBO33637.1"/>
    </source>
</evidence>
<dbReference type="InterPro" id="IPR002105">
    <property type="entry name" value="Dockerin_1_rpt"/>
</dbReference>
<dbReference type="KEGG" id="lpav:PLANPX_3249"/>
<reference evidence="2" key="1">
    <citation type="submission" date="2019-10" db="EMBL/GenBank/DDBJ databases">
        <title>Lacipirellula parvula gen. nov., sp. nov., representing a lineage of planctomycetes widespread in freshwater anoxic habitats, and description of the family Lacipirellulaceae.</title>
        <authorList>
            <person name="Dedysh S.N."/>
            <person name="Kulichevskaya I.S."/>
            <person name="Beletsky A.V."/>
            <person name="Rakitin A.L."/>
            <person name="Mardanov A.V."/>
            <person name="Ivanova A.A."/>
            <person name="Saltykova V.X."/>
            <person name="Rijpstra W.I.C."/>
            <person name="Sinninghe Damste J.S."/>
            <person name="Ravin N.V."/>
        </authorList>
    </citation>
    <scope>NUCLEOTIDE SEQUENCE [LARGE SCALE GENOMIC DNA]</scope>
    <source>
        <strain evidence="2">PX69</strain>
    </source>
</reference>
<dbReference type="InterPro" id="IPR036439">
    <property type="entry name" value="Dockerin_dom_sf"/>
</dbReference>
<dbReference type="PANTHER" id="PTHR11319">
    <property type="entry name" value="G PROTEIN-COUPLED RECEPTOR-RELATED"/>
    <property type="match status" value="1"/>
</dbReference>
<dbReference type="Pfam" id="PF00404">
    <property type="entry name" value="Dockerin_1"/>
    <property type="match status" value="1"/>
</dbReference>
<dbReference type="EMBL" id="AP021861">
    <property type="protein sequence ID" value="BBO33637.1"/>
    <property type="molecule type" value="Genomic_DNA"/>
</dbReference>
<keyword evidence="2" id="KW-1185">Reference proteome</keyword>
<accession>A0A5K7XC88</accession>
<dbReference type="PROSITE" id="PS00018">
    <property type="entry name" value="EF_HAND_1"/>
    <property type="match status" value="2"/>
</dbReference>
<gene>
    <name evidence="1" type="ORF">PLANPX_3249</name>
</gene>
<dbReference type="SUPFAM" id="SSF63446">
    <property type="entry name" value="Type I dockerin domain"/>
    <property type="match status" value="1"/>
</dbReference>
<dbReference type="NCBIfam" id="NF041518">
    <property type="entry name" value="choice_anch_Q"/>
    <property type="match status" value="3"/>
</dbReference>
<dbReference type="SMART" id="SM00710">
    <property type="entry name" value="PbH1"/>
    <property type="match status" value="15"/>
</dbReference>
<dbReference type="GO" id="GO:0004553">
    <property type="term" value="F:hydrolase activity, hydrolyzing O-glycosyl compounds"/>
    <property type="evidence" value="ECO:0007669"/>
    <property type="project" value="InterPro"/>
</dbReference>
<dbReference type="InterPro" id="IPR011050">
    <property type="entry name" value="Pectin_lyase_fold/virulence"/>
</dbReference>
<evidence type="ECO:0000313" key="2">
    <source>
        <dbReference type="Proteomes" id="UP000326837"/>
    </source>
</evidence>
<dbReference type="SUPFAM" id="SSF51126">
    <property type="entry name" value="Pectin lyase-like"/>
    <property type="match status" value="3"/>
</dbReference>
<name>A0A5K7XC88_9BACT</name>
<organism evidence="1 2">
    <name type="scientific">Lacipirellula parvula</name>
    <dbReference type="NCBI Taxonomy" id="2650471"/>
    <lineage>
        <taxon>Bacteria</taxon>
        <taxon>Pseudomonadati</taxon>
        <taxon>Planctomycetota</taxon>
        <taxon>Planctomycetia</taxon>
        <taxon>Pirellulales</taxon>
        <taxon>Lacipirellulaceae</taxon>
        <taxon>Lacipirellula</taxon>
    </lineage>
</organism>
<dbReference type="Proteomes" id="UP000326837">
    <property type="component" value="Chromosome"/>
</dbReference>
<sequence length="1513" mass="157027">MRRLPSSWVRTMAKLGWRLSKRETNSSRGKKLRHEQLEERRVLTTYWVSNDFDSGSGSLRYAIGQANAHSGADEIKFDASFNVPRVIALTTGQINITDELEVSGPGANLLTVRATDVDGIKNGNGSRIFSIDDGNGGSRFLATIAGVTLTGGDVDGTLGAEGGAIRSLEDLEVHESVISNNAIVGLASNGLAAGEQFYGGGIAVLYGAELTISSSIVTNNQLIALVSGVELVGITLTGAGVYSGGNLTVTDSIVSKNSSFIDMSYATDDIDQQSGHTPILRGGGIAIDTGELNVTRTVVDGNSLKIAGQGIDSQSADNTGIVTGAGIYAVGGAYNVSYTTISNNVAEWDIGFIGVSSWLQFEAFGAGAYLVGDTVVDSSTFSGNQIVSELRNSLNLHLLPHAFISQGAGIYLSGIDNAFDIRHSTIANNHILTGEGWGKVEMTGAGLQASAGLSLNHVLLGDNDFRRVNTSQVVREDLSTRYYPGGYAEALDSEYSLIETFDVGSSLSGNGNILSQDPSLERLDANGGFFLPDGSRIQTHALRTGSLAIDSGDEDIINPPDFDQRLTPYERIFNGDGIGEAVIDIGAFEKQPIDADDYNADFNNDGRVDGADFLIWQRGFGIATGATHSQGDANFDGDVDSNDLDIWKQQFGRGMGSIPSADYDTNGHVDRDDFLTWMTYFGTSTGATLSTGDADADGDVDEFDFLAWQIGFSDEAGGWSYNGGNDEFGDLTSGTILVSTLEDEDDGDYRLGRLSLREAIAIASEAVGVTEIVFASGLTGTIELALGALVLSNDVTINGPDAEKLVIDAGGLSRVFTINAGTEVTISGLTVTGGGNVSTGGGILNNGVLTLESVVVSGNTTTALGYGGGILTQNGLTGTASLYLRNSTVDGNHAAIGSGLYLSLDDGEVEITGSTISNNVALGLATSTYSAGGGLAADSTNTSSIEITNSTFSGNHAFYSGGIRLQNSLASFSLVNSTIAYNIGNDSGGLQRLNNTSDPVLHNTIVSENTAHSTSTKLDILGSVDLTNSTYNLIGSGGAGGLSNTNGNIILSSPNTAGLAPLGDYGGKTKTHALKTTSPAIDKGSNAYATTYDQRGLGFTGKYDLPDGTYPNGGGGYRDIGAYEASTGTTLIVRSDDDRNNSVNLKATTDSLRLREAIALSADLAGKETIVFDFIEWNDDEIALSSILGSLDVTSDLTIYASDVLPVTINAFGNSSVFVIDGATVVMRGITITGGNGDDAGGIYASDSNLTLDEVSVSGNTGADTGGVLVDTGVLTIINSTVDDNQGDLVGGVKVLAAELNVYGSTISSNGGPDSGGIYLLSAEPASILNSTISGNTGYWFGGVAAFGGTSLSIINSTITDNSADTSGYSGGLMVGSYTTAILHNTILAGNYAGTSDSDLYVHINGDIDSDSSYNLIGYDPDDYFSDLKGNIRGTISALDAKLMPLADNGGPTLTHALMYDSAAVDAGDDTIDDLWEIDFDQRGFDRTADNVYGFGDGIDIGAVELAVGELYA</sequence>
<protein>
    <submittedName>
        <fullName evidence="1">Uncharacterized protein</fullName>
    </submittedName>
</protein>
<dbReference type="InterPro" id="IPR018247">
    <property type="entry name" value="EF_Hand_1_Ca_BS"/>
</dbReference>
<dbReference type="PANTHER" id="PTHR11319:SF35">
    <property type="entry name" value="OUTER MEMBRANE PROTEIN PMPC-RELATED"/>
    <property type="match status" value="1"/>
</dbReference>
<dbReference type="InterPro" id="IPR059226">
    <property type="entry name" value="Choice_anch_Q_dom"/>
</dbReference>
<dbReference type="GO" id="GO:0000272">
    <property type="term" value="P:polysaccharide catabolic process"/>
    <property type="evidence" value="ECO:0007669"/>
    <property type="project" value="InterPro"/>
</dbReference>
<dbReference type="Gene3D" id="1.10.1330.10">
    <property type="entry name" value="Dockerin domain"/>
    <property type="match status" value="1"/>
</dbReference>